<evidence type="ECO:0000256" key="6">
    <source>
        <dbReference type="ARBA" id="ARBA00022430"/>
    </source>
</evidence>
<proteinExistence type="inferred from homology"/>
<gene>
    <name evidence="10" type="primary">leuD</name>
    <name evidence="12" type="ORF">GCM10017566_30380</name>
</gene>
<evidence type="ECO:0000256" key="1">
    <source>
        <dbReference type="ARBA" id="ARBA00000491"/>
    </source>
</evidence>
<keyword evidence="8 10" id="KW-0456">Lyase</keyword>
<evidence type="ECO:0000256" key="3">
    <source>
        <dbReference type="ARBA" id="ARBA00004729"/>
    </source>
</evidence>
<keyword evidence="9 10" id="KW-0100">Branched-chain amino acid biosynthesis</keyword>
<dbReference type="CDD" id="cd01577">
    <property type="entry name" value="IPMI_Swivel"/>
    <property type="match status" value="1"/>
</dbReference>
<evidence type="ECO:0000256" key="8">
    <source>
        <dbReference type="ARBA" id="ARBA00023239"/>
    </source>
</evidence>
<dbReference type="OrthoDB" id="9777465at2"/>
<dbReference type="AlphaFoldDB" id="A0A8H9MDT1"/>
<keyword evidence="7 10" id="KW-0028">Amino-acid biosynthesis</keyword>
<evidence type="ECO:0000256" key="5">
    <source>
        <dbReference type="ARBA" id="ARBA00011271"/>
    </source>
</evidence>
<evidence type="ECO:0000256" key="9">
    <source>
        <dbReference type="ARBA" id="ARBA00023304"/>
    </source>
</evidence>
<sequence>MGTPVKSLRATAAPLRRSDVDTDQIIPAEFCKRLGRTGYEDTLFFRWRDEPWYPLGKPPYADAGVLLAGPRFGVGSSREHAVWALRDFGFRAVIASSFGDIFRSNATKNGLLTAQADEDFVRALQDLAEHAPDTVVTVDLEATEIRAGDLRGGFRIGAYARWQLLNGFDDIDLVLSHEREIEAHERRRTPVLPSLGDEASW</sequence>
<comment type="similarity">
    <text evidence="4 10">Belongs to the LeuD family. LeuD type 1 subfamily.</text>
</comment>
<dbReference type="InterPro" id="IPR004431">
    <property type="entry name" value="3-IsopropMal_deHydase_ssu"/>
</dbReference>
<comment type="catalytic activity">
    <reaction evidence="1 10">
        <text>(2R,3S)-3-isopropylmalate = (2S)-2-isopropylmalate</text>
        <dbReference type="Rhea" id="RHEA:32287"/>
        <dbReference type="ChEBI" id="CHEBI:1178"/>
        <dbReference type="ChEBI" id="CHEBI:35121"/>
        <dbReference type="EC" id="4.2.1.33"/>
    </reaction>
</comment>
<evidence type="ECO:0000313" key="13">
    <source>
        <dbReference type="Proteomes" id="UP000658656"/>
    </source>
</evidence>
<evidence type="ECO:0000259" key="11">
    <source>
        <dbReference type="Pfam" id="PF00694"/>
    </source>
</evidence>
<dbReference type="UniPathway" id="UPA00048">
    <property type="reaction ID" value="UER00071"/>
</dbReference>
<dbReference type="GO" id="GO:0009098">
    <property type="term" value="P:L-leucine biosynthetic process"/>
    <property type="evidence" value="ECO:0007669"/>
    <property type="project" value="UniProtKB-UniRule"/>
</dbReference>
<dbReference type="InterPro" id="IPR033940">
    <property type="entry name" value="IPMI_Swivel"/>
</dbReference>
<reference evidence="12" key="2">
    <citation type="submission" date="2020-09" db="EMBL/GenBank/DDBJ databases">
        <authorList>
            <person name="Sun Q."/>
            <person name="Zhou Y."/>
        </authorList>
    </citation>
    <scope>NUCLEOTIDE SEQUENCE</scope>
    <source>
        <strain evidence="12">CGMCC 4.7679</strain>
    </source>
</reference>
<comment type="caution">
    <text evidence="12">The sequence shown here is derived from an EMBL/GenBank/DDBJ whole genome shotgun (WGS) entry which is preliminary data.</text>
</comment>
<comment type="function">
    <text evidence="2 10">Catalyzes the isomerization between 2-isopropylmalate and 3-isopropylmalate, via the formation of 2-isopropylmaleate.</text>
</comment>
<evidence type="ECO:0000313" key="12">
    <source>
        <dbReference type="EMBL" id="GHF54771.1"/>
    </source>
</evidence>
<dbReference type="InterPro" id="IPR015928">
    <property type="entry name" value="Aconitase/3IPM_dehydase_swvl"/>
</dbReference>
<dbReference type="EC" id="4.2.1.33" evidence="10"/>
<keyword evidence="6 10" id="KW-0432">Leucine biosynthesis</keyword>
<reference evidence="12" key="1">
    <citation type="journal article" date="2014" name="Int. J. Syst. Evol. Microbiol.">
        <title>Complete genome sequence of Corynebacterium casei LMG S-19264T (=DSM 44701T), isolated from a smear-ripened cheese.</title>
        <authorList>
            <consortium name="US DOE Joint Genome Institute (JGI-PGF)"/>
            <person name="Walter F."/>
            <person name="Albersmeier A."/>
            <person name="Kalinowski J."/>
            <person name="Ruckert C."/>
        </authorList>
    </citation>
    <scope>NUCLEOTIDE SEQUENCE</scope>
    <source>
        <strain evidence="12">CGMCC 4.7679</strain>
    </source>
</reference>
<dbReference type="RefSeq" id="WP_145935418.1">
    <property type="nucleotide sequence ID" value="NZ_BNAV01000003.1"/>
</dbReference>
<feature type="domain" description="Aconitase A/isopropylmalate dehydratase small subunit swivel" evidence="11">
    <location>
        <begin position="6"/>
        <end position="116"/>
    </location>
</feature>
<keyword evidence="13" id="KW-1185">Reference proteome</keyword>
<evidence type="ECO:0000256" key="2">
    <source>
        <dbReference type="ARBA" id="ARBA00002695"/>
    </source>
</evidence>
<dbReference type="InterPro" id="IPR000573">
    <property type="entry name" value="AconitaseA/IPMdHydase_ssu_swvl"/>
</dbReference>
<dbReference type="HAMAP" id="MF_01031">
    <property type="entry name" value="LeuD_type1"/>
    <property type="match status" value="1"/>
</dbReference>
<accession>A0A8H9MDT1</accession>
<evidence type="ECO:0000256" key="7">
    <source>
        <dbReference type="ARBA" id="ARBA00022605"/>
    </source>
</evidence>
<dbReference type="NCBIfam" id="NF002458">
    <property type="entry name" value="PRK01641.1"/>
    <property type="match status" value="1"/>
</dbReference>
<dbReference type="Gene3D" id="3.20.19.10">
    <property type="entry name" value="Aconitase, domain 4"/>
    <property type="match status" value="1"/>
</dbReference>
<dbReference type="PANTHER" id="PTHR43345:SF5">
    <property type="entry name" value="3-ISOPROPYLMALATE DEHYDRATASE SMALL SUBUNIT"/>
    <property type="match status" value="1"/>
</dbReference>
<dbReference type="Pfam" id="PF00694">
    <property type="entry name" value="Aconitase_C"/>
    <property type="match status" value="1"/>
</dbReference>
<dbReference type="SUPFAM" id="SSF52016">
    <property type="entry name" value="LeuD/IlvD-like"/>
    <property type="match status" value="1"/>
</dbReference>
<name>A0A8H9MDT1_9PSEU</name>
<comment type="pathway">
    <text evidence="3 10">Amino-acid biosynthesis; L-leucine biosynthesis; L-leucine from 3-methyl-2-oxobutanoate: step 2/4.</text>
</comment>
<dbReference type="Proteomes" id="UP000658656">
    <property type="component" value="Unassembled WGS sequence"/>
</dbReference>
<dbReference type="NCBIfam" id="TIGR00171">
    <property type="entry name" value="leuD"/>
    <property type="match status" value="1"/>
</dbReference>
<evidence type="ECO:0000256" key="10">
    <source>
        <dbReference type="HAMAP-Rule" id="MF_01031"/>
    </source>
</evidence>
<dbReference type="GO" id="GO:0003861">
    <property type="term" value="F:3-isopropylmalate dehydratase activity"/>
    <property type="evidence" value="ECO:0007669"/>
    <property type="project" value="UniProtKB-UniRule"/>
</dbReference>
<organism evidence="12 13">
    <name type="scientific">Amycolatopsis bartoniae</name>
    <dbReference type="NCBI Taxonomy" id="941986"/>
    <lineage>
        <taxon>Bacteria</taxon>
        <taxon>Bacillati</taxon>
        <taxon>Actinomycetota</taxon>
        <taxon>Actinomycetes</taxon>
        <taxon>Pseudonocardiales</taxon>
        <taxon>Pseudonocardiaceae</taxon>
        <taxon>Amycolatopsis</taxon>
    </lineage>
</organism>
<dbReference type="PANTHER" id="PTHR43345">
    <property type="entry name" value="3-ISOPROPYLMALATE DEHYDRATASE SMALL SUBUNIT 2-RELATED-RELATED"/>
    <property type="match status" value="1"/>
</dbReference>
<evidence type="ECO:0000256" key="4">
    <source>
        <dbReference type="ARBA" id="ARBA00009845"/>
    </source>
</evidence>
<dbReference type="InterPro" id="IPR050075">
    <property type="entry name" value="LeuD"/>
</dbReference>
<dbReference type="EMBL" id="BNAV01000003">
    <property type="protein sequence ID" value="GHF54771.1"/>
    <property type="molecule type" value="Genomic_DNA"/>
</dbReference>
<protein>
    <recommendedName>
        <fullName evidence="10">3-isopropylmalate dehydratase small subunit</fullName>
        <ecNumber evidence="10">4.2.1.33</ecNumber>
    </recommendedName>
    <alternativeName>
        <fullName evidence="10">Alpha-IPM isomerase</fullName>
        <shortName evidence="10">IPMI</shortName>
    </alternativeName>
    <alternativeName>
        <fullName evidence="10">Isopropylmalate isomerase</fullName>
    </alternativeName>
</protein>
<comment type="subunit">
    <text evidence="5 10">Heterodimer of LeuC and LeuD.</text>
</comment>
<dbReference type="GO" id="GO:0009316">
    <property type="term" value="C:3-isopropylmalate dehydratase complex"/>
    <property type="evidence" value="ECO:0007669"/>
    <property type="project" value="InterPro"/>
</dbReference>